<sequence length="300" mass="32468">MTYTTLISTAQLQALQASGQPYMVFDCSFDLANPAAGRQQYTQAHIPGAVYADLDQHLSARHGAPGKDGQVHTAQTDQPASGGRHPLPSRERFAQWLSSVGFRNDMQAVVYDRQGCNFCGRLWWMLKWAGHDAVAVLDGGLQTWTALGGATSQGTEPAHFQSNFALHDSLRQLVSADEVEQGLAQAGHQTLIDARAPARYRGEVEPMDLVAGHIPGALNRPFTDNIALDGRFKPKELLRAEFEALLQDHDPATVVHQCGSGVSALPNLIAMEIAGFAPTKLFAGSWSEWCSNPARPVAKS</sequence>
<keyword evidence="2" id="KW-0677">Repeat</keyword>
<keyword evidence="6" id="KW-1185">Reference proteome</keyword>
<gene>
    <name evidence="5" type="ORF">ACBP88_13110</name>
</gene>
<feature type="region of interest" description="Disordered" evidence="3">
    <location>
        <begin position="61"/>
        <end position="88"/>
    </location>
</feature>
<comment type="caution">
    <text evidence="5">The sequence shown here is derived from an EMBL/GenBank/DDBJ whole genome shotgun (WGS) entry which is preliminary data.</text>
</comment>
<dbReference type="Proteomes" id="UP001567350">
    <property type="component" value="Unassembled WGS sequence"/>
</dbReference>
<dbReference type="InterPro" id="IPR045078">
    <property type="entry name" value="TST/MPST-like"/>
</dbReference>
<dbReference type="EMBL" id="JBGJLR010000015">
    <property type="protein sequence ID" value="MEZ2740374.1"/>
    <property type="molecule type" value="Genomic_DNA"/>
</dbReference>
<name>A0ABV4IEU7_9BURK</name>
<dbReference type="CDD" id="cd01448">
    <property type="entry name" value="TST_Repeat_1"/>
    <property type="match status" value="1"/>
</dbReference>
<dbReference type="RefSeq" id="WP_370893185.1">
    <property type="nucleotide sequence ID" value="NZ_JBGJLR010000015.1"/>
</dbReference>
<feature type="domain" description="Rhodanese" evidence="4">
    <location>
        <begin position="18"/>
        <end position="153"/>
    </location>
</feature>
<dbReference type="InterPro" id="IPR001763">
    <property type="entry name" value="Rhodanese-like_dom"/>
</dbReference>
<dbReference type="CDD" id="cd01449">
    <property type="entry name" value="TST_Repeat_2"/>
    <property type="match status" value="1"/>
</dbReference>
<dbReference type="InterPro" id="IPR036873">
    <property type="entry name" value="Rhodanese-like_dom_sf"/>
</dbReference>
<dbReference type="Gene3D" id="3.40.250.10">
    <property type="entry name" value="Rhodanese-like domain"/>
    <property type="match status" value="2"/>
</dbReference>
<dbReference type="EC" id="2.8.1.-" evidence="5"/>
<evidence type="ECO:0000259" key="4">
    <source>
        <dbReference type="PROSITE" id="PS50206"/>
    </source>
</evidence>
<evidence type="ECO:0000313" key="6">
    <source>
        <dbReference type="Proteomes" id="UP001567350"/>
    </source>
</evidence>
<organism evidence="5 6">
    <name type="scientific">Comamonas jiangduensis</name>
    <dbReference type="NCBI Taxonomy" id="1194168"/>
    <lineage>
        <taxon>Bacteria</taxon>
        <taxon>Pseudomonadati</taxon>
        <taxon>Pseudomonadota</taxon>
        <taxon>Betaproteobacteria</taxon>
        <taxon>Burkholderiales</taxon>
        <taxon>Comamonadaceae</taxon>
        <taxon>Comamonas</taxon>
    </lineage>
</organism>
<dbReference type="SMART" id="SM00450">
    <property type="entry name" value="RHOD"/>
    <property type="match status" value="2"/>
</dbReference>
<dbReference type="PANTHER" id="PTHR11364">
    <property type="entry name" value="THIOSULFATE SULFERTANSFERASE"/>
    <property type="match status" value="1"/>
</dbReference>
<evidence type="ECO:0000313" key="5">
    <source>
        <dbReference type="EMBL" id="MEZ2740374.1"/>
    </source>
</evidence>
<dbReference type="PROSITE" id="PS50206">
    <property type="entry name" value="RHODANESE_3"/>
    <property type="match status" value="2"/>
</dbReference>
<dbReference type="PANTHER" id="PTHR11364:SF27">
    <property type="entry name" value="SULFURTRANSFERASE"/>
    <property type="match status" value="1"/>
</dbReference>
<accession>A0ABV4IEU7</accession>
<dbReference type="GO" id="GO:0016740">
    <property type="term" value="F:transferase activity"/>
    <property type="evidence" value="ECO:0007669"/>
    <property type="project" value="UniProtKB-KW"/>
</dbReference>
<feature type="domain" description="Rhodanese" evidence="4">
    <location>
        <begin position="185"/>
        <end position="298"/>
    </location>
</feature>
<evidence type="ECO:0000256" key="2">
    <source>
        <dbReference type="ARBA" id="ARBA00022737"/>
    </source>
</evidence>
<evidence type="ECO:0000256" key="3">
    <source>
        <dbReference type="SAM" id="MobiDB-lite"/>
    </source>
</evidence>
<dbReference type="Pfam" id="PF00581">
    <property type="entry name" value="Rhodanese"/>
    <property type="match status" value="2"/>
</dbReference>
<proteinExistence type="predicted"/>
<dbReference type="SUPFAM" id="SSF52821">
    <property type="entry name" value="Rhodanese/Cell cycle control phosphatase"/>
    <property type="match status" value="2"/>
</dbReference>
<protein>
    <submittedName>
        <fullName evidence="5">Sulfurtransferase</fullName>
        <ecNumber evidence="5">2.8.1.-</ecNumber>
    </submittedName>
</protein>
<reference evidence="5 6" key="1">
    <citation type="submission" date="2024-08" db="EMBL/GenBank/DDBJ databases">
        <authorList>
            <person name="Feng Z."/>
            <person name="Ronholm J."/>
        </authorList>
    </citation>
    <scope>NUCLEOTIDE SEQUENCE [LARGE SCALE GENOMIC DNA]</scope>
    <source>
        <strain evidence="5 6">4-AB0-8</strain>
    </source>
</reference>
<keyword evidence="1 5" id="KW-0808">Transferase</keyword>
<evidence type="ECO:0000256" key="1">
    <source>
        <dbReference type="ARBA" id="ARBA00022679"/>
    </source>
</evidence>